<keyword evidence="10" id="KW-0275">Fatty acid biosynthesis</keyword>
<dbReference type="Gene3D" id="3.40.50.720">
    <property type="entry name" value="NAD(P)-binding Rossmann-like Domain"/>
    <property type="match status" value="1"/>
</dbReference>
<proteinExistence type="predicted"/>
<reference evidence="21 22" key="1">
    <citation type="submission" date="2017-12" db="EMBL/GenBank/DDBJ databases">
        <title>Sequencing, de novo assembly and annotation of complete genome of a new Thraustochytrid species, strain FCC1311.</title>
        <authorList>
            <person name="Sedici K."/>
            <person name="Godart F."/>
            <person name="Aiese Cigliano R."/>
            <person name="Sanseverino W."/>
            <person name="Barakat M."/>
            <person name="Ortet P."/>
            <person name="Marechal E."/>
            <person name="Cagnac O."/>
            <person name="Amato A."/>
        </authorList>
    </citation>
    <scope>NUCLEOTIDE SEQUENCE [LARGE SCALE GENOMIC DNA]</scope>
</reference>
<keyword evidence="7" id="KW-0560">Oxidoreductase</keyword>
<name>A0A2R5GC04_9STRA</name>
<dbReference type="FunFam" id="3.40.50.720:FF:000084">
    <property type="entry name" value="Short-chain dehydrogenase reductase"/>
    <property type="match status" value="1"/>
</dbReference>
<comment type="catalytic activity">
    <reaction evidence="16">
        <text>(2E)-tetradecenoyl-CoA + NADPH + H(+) = tetradecanoyl-CoA + NADP(+)</text>
        <dbReference type="Rhea" id="RHEA:44968"/>
        <dbReference type="ChEBI" id="CHEBI:15378"/>
        <dbReference type="ChEBI" id="CHEBI:57385"/>
        <dbReference type="ChEBI" id="CHEBI:57783"/>
        <dbReference type="ChEBI" id="CHEBI:58349"/>
        <dbReference type="ChEBI" id="CHEBI:61405"/>
    </reaction>
    <physiologicalReaction direction="left-to-right" evidence="16">
        <dbReference type="Rhea" id="RHEA:44969"/>
    </physiologicalReaction>
</comment>
<comment type="catalytic activity">
    <reaction evidence="20">
        <text>(2E)-octenoyl-CoA + NADPH + H(+) = octanoyl-CoA + NADP(+)</text>
        <dbReference type="Rhea" id="RHEA:44952"/>
        <dbReference type="ChEBI" id="CHEBI:15378"/>
        <dbReference type="ChEBI" id="CHEBI:57386"/>
        <dbReference type="ChEBI" id="CHEBI:57783"/>
        <dbReference type="ChEBI" id="CHEBI:58349"/>
        <dbReference type="ChEBI" id="CHEBI:62242"/>
    </reaction>
    <physiologicalReaction direction="left-to-right" evidence="20">
        <dbReference type="Rhea" id="RHEA:44953"/>
    </physiologicalReaction>
</comment>
<dbReference type="EC" id="1.3.1.38" evidence="13"/>
<comment type="subcellular location">
    <subcellularLocation>
        <location evidence="1">Peroxisome</location>
    </subcellularLocation>
</comment>
<dbReference type="InterPro" id="IPR052388">
    <property type="entry name" value="Peroxisomal_t2-enoyl-CoA_red"/>
</dbReference>
<keyword evidence="6" id="KW-0521">NADP</keyword>
<evidence type="ECO:0000256" key="9">
    <source>
        <dbReference type="ARBA" id="ARBA00023140"/>
    </source>
</evidence>
<evidence type="ECO:0000256" key="4">
    <source>
        <dbReference type="ARBA" id="ARBA00022553"/>
    </source>
</evidence>
<evidence type="ECO:0000256" key="3">
    <source>
        <dbReference type="ARBA" id="ARBA00022516"/>
    </source>
</evidence>
<evidence type="ECO:0000256" key="17">
    <source>
        <dbReference type="ARBA" id="ARBA00049108"/>
    </source>
</evidence>
<evidence type="ECO:0000256" key="10">
    <source>
        <dbReference type="ARBA" id="ARBA00023160"/>
    </source>
</evidence>
<evidence type="ECO:0000256" key="14">
    <source>
        <dbReference type="ARBA" id="ARBA00041063"/>
    </source>
</evidence>
<comment type="catalytic activity">
    <reaction evidence="18">
        <text>a (2E)-enoyl-CoA + NADPH + H(+) = a 2,3-saturated acyl-CoA + NADP(+)</text>
        <dbReference type="Rhea" id="RHEA:33763"/>
        <dbReference type="ChEBI" id="CHEBI:15378"/>
        <dbReference type="ChEBI" id="CHEBI:57783"/>
        <dbReference type="ChEBI" id="CHEBI:58349"/>
        <dbReference type="ChEBI" id="CHEBI:58856"/>
        <dbReference type="ChEBI" id="CHEBI:65111"/>
        <dbReference type="EC" id="1.3.1.38"/>
    </reaction>
    <physiologicalReaction direction="left-to-right" evidence="18">
        <dbReference type="Rhea" id="RHEA:33764"/>
    </physiologicalReaction>
</comment>
<evidence type="ECO:0000256" key="2">
    <source>
        <dbReference type="ARBA" id="ARBA00005189"/>
    </source>
</evidence>
<dbReference type="PRINTS" id="PR00081">
    <property type="entry name" value="GDHRDH"/>
</dbReference>
<keyword evidence="4" id="KW-0597">Phosphoprotein</keyword>
<evidence type="ECO:0000256" key="15">
    <source>
        <dbReference type="ARBA" id="ARBA00047570"/>
    </source>
</evidence>
<dbReference type="EMBL" id="BEYU01000039">
    <property type="protein sequence ID" value="GBG28085.1"/>
    <property type="molecule type" value="Genomic_DNA"/>
</dbReference>
<evidence type="ECO:0000256" key="20">
    <source>
        <dbReference type="ARBA" id="ARBA00049559"/>
    </source>
</evidence>
<dbReference type="PANTHER" id="PTHR24317">
    <property type="entry name" value="PEROXISOMAL TRANS-2-ENOYL-COA REDUCTASE"/>
    <property type="match status" value="1"/>
</dbReference>
<comment type="catalytic activity">
    <reaction evidence="15">
        <text>(2E)-dodecenoyl-CoA + NADPH + H(+) = dodecanoyl-CoA + NADP(+)</text>
        <dbReference type="Rhea" id="RHEA:44964"/>
        <dbReference type="ChEBI" id="CHEBI:15378"/>
        <dbReference type="ChEBI" id="CHEBI:57330"/>
        <dbReference type="ChEBI" id="CHEBI:57375"/>
        <dbReference type="ChEBI" id="CHEBI:57783"/>
        <dbReference type="ChEBI" id="CHEBI:58349"/>
    </reaction>
    <physiologicalReaction direction="left-to-right" evidence="15">
        <dbReference type="Rhea" id="RHEA:44965"/>
    </physiologicalReaction>
</comment>
<evidence type="ECO:0000256" key="6">
    <source>
        <dbReference type="ARBA" id="ARBA00022857"/>
    </source>
</evidence>
<comment type="function">
    <text evidence="11">Participates in chain elongation of fatty acids. Catalyzes the reduction of trans-2-enoyl-CoAs of varying chain lengths from 6:1 to 16:1, having maximum activity with 10:1 CoA. Has no 2,4-dienoyl-CoA reductase activity.</text>
</comment>
<organism evidence="21 22">
    <name type="scientific">Hondaea fermentalgiana</name>
    <dbReference type="NCBI Taxonomy" id="2315210"/>
    <lineage>
        <taxon>Eukaryota</taxon>
        <taxon>Sar</taxon>
        <taxon>Stramenopiles</taxon>
        <taxon>Bigyra</taxon>
        <taxon>Labyrinthulomycetes</taxon>
        <taxon>Thraustochytrida</taxon>
        <taxon>Thraustochytriidae</taxon>
        <taxon>Hondaea</taxon>
    </lineage>
</organism>
<dbReference type="GO" id="GO:0019166">
    <property type="term" value="F:trans-2-enoyl-CoA reductase (NADPH) activity"/>
    <property type="evidence" value="ECO:0007669"/>
    <property type="project" value="UniProtKB-EC"/>
</dbReference>
<comment type="pathway">
    <text evidence="2">Lipid metabolism.</text>
</comment>
<dbReference type="GO" id="GO:0033306">
    <property type="term" value="P:phytol metabolic process"/>
    <property type="evidence" value="ECO:0007669"/>
    <property type="project" value="TreeGrafter"/>
</dbReference>
<keyword evidence="22" id="KW-1185">Reference proteome</keyword>
<keyword evidence="3" id="KW-0444">Lipid biosynthesis</keyword>
<evidence type="ECO:0000256" key="19">
    <source>
        <dbReference type="ARBA" id="ARBA00049386"/>
    </source>
</evidence>
<evidence type="ECO:0000256" key="18">
    <source>
        <dbReference type="ARBA" id="ARBA00049251"/>
    </source>
</evidence>
<comment type="caution">
    <text evidence="21">The sequence shown here is derived from an EMBL/GenBank/DDBJ whole genome shotgun (WGS) entry which is preliminary data.</text>
</comment>
<dbReference type="GO" id="GO:0005777">
    <property type="term" value="C:peroxisome"/>
    <property type="evidence" value="ECO:0007669"/>
    <property type="project" value="UniProtKB-SubCell"/>
</dbReference>
<dbReference type="SUPFAM" id="SSF51735">
    <property type="entry name" value="NAD(P)-binding Rossmann-fold domains"/>
    <property type="match status" value="1"/>
</dbReference>
<gene>
    <name evidence="21" type="ORF">FCC1311_043082</name>
</gene>
<dbReference type="InParanoid" id="A0A2R5GC04"/>
<dbReference type="Proteomes" id="UP000241890">
    <property type="component" value="Unassembled WGS sequence"/>
</dbReference>
<dbReference type="OrthoDB" id="1393670at2759"/>
<comment type="subunit">
    <text evidence="12">Interacts with PEX5, probably required to target it into peroxisomes.</text>
</comment>
<keyword evidence="5" id="KW-0276">Fatty acid metabolism</keyword>
<comment type="catalytic activity">
    <reaction evidence="19">
        <text>(2E)-decenoyl-CoA + NADPH + H(+) = decanoyl-CoA + NADP(+)</text>
        <dbReference type="Rhea" id="RHEA:44960"/>
        <dbReference type="ChEBI" id="CHEBI:15378"/>
        <dbReference type="ChEBI" id="CHEBI:57783"/>
        <dbReference type="ChEBI" id="CHEBI:58349"/>
        <dbReference type="ChEBI" id="CHEBI:61406"/>
        <dbReference type="ChEBI" id="CHEBI:61430"/>
    </reaction>
    <physiologicalReaction direction="left-to-right" evidence="19">
        <dbReference type="Rhea" id="RHEA:44961"/>
    </physiologicalReaction>
</comment>
<evidence type="ECO:0000256" key="5">
    <source>
        <dbReference type="ARBA" id="ARBA00022832"/>
    </source>
</evidence>
<dbReference type="PANTHER" id="PTHR24317:SF7">
    <property type="entry name" value="PEROXISOMAL TRANS-2-ENOYL-COA REDUCTASE"/>
    <property type="match status" value="1"/>
</dbReference>
<dbReference type="InterPro" id="IPR002347">
    <property type="entry name" value="SDR_fam"/>
</dbReference>
<comment type="catalytic activity">
    <reaction evidence="17">
        <text>(2E)-hexenoyl-CoA + NADPH + H(+) = hexanoyl-CoA + NADP(+)</text>
        <dbReference type="Rhea" id="RHEA:44956"/>
        <dbReference type="ChEBI" id="CHEBI:15378"/>
        <dbReference type="ChEBI" id="CHEBI:57783"/>
        <dbReference type="ChEBI" id="CHEBI:58349"/>
        <dbReference type="ChEBI" id="CHEBI:62077"/>
        <dbReference type="ChEBI" id="CHEBI:62620"/>
    </reaction>
    <physiologicalReaction direction="left-to-right" evidence="17">
        <dbReference type="Rhea" id="RHEA:44957"/>
    </physiologicalReaction>
</comment>
<dbReference type="AlphaFoldDB" id="A0A2R5GC04"/>
<evidence type="ECO:0000256" key="16">
    <source>
        <dbReference type="ARBA" id="ARBA00048686"/>
    </source>
</evidence>
<keyword evidence="8" id="KW-0443">Lipid metabolism</keyword>
<evidence type="ECO:0000256" key="13">
    <source>
        <dbReference type="ARBA" id="ARBA00038849"/>
    </source>
</evidence>
<dbReference type="GO" id="GO:0006633">
    <property type="term" value="P:fatty acid biosynthetic process"/>
    <property type="evidence" value="ECO:0007669"/>
    <property type="project" value="UniProtKB-KW"/>
</dbReference>
<evidence type="ECO:0000256" key="11">
    <source>
        <dbReference type="ARBA" id="ARBA00037124"/>
    </source>
</evidence>
<evidence type="ECO:0000256" key="12">
    <source>
        <dbReference type="ARBA" id="ARBA00038622"/>
    </source>
</evidence>
<keyword evidence="9" id="KW-0576">Peroxisome</keyword>
<dbReference type="Pfam" id="PF13561">
    <property type="entry name" value="adh_short_C2"/>
    <property type="match status" value="1"/>
</dbReference>
<evidence type="ECO:0000256" key="7">
    <source>
        <dbReference type="ARBA" id="ARBA00023002"/>
    </source>
</evidence>
<dbReference type="CDD" id="cd05369">
    <property type="entry name" value="TER_DECR_SDR_a"/>
    <property type="match status" value="1"/>
</dbReference>
<protein>
    <recommendedName>
        <fullName evidence="14">Peroxisomal trans-2-enoyl-CoA reductase</fullName>
        <ecNumber evidence="13">1.3.1.38</ecNumber>
    </recommendedName>
</protein>
<evidence type="ECO:0000256" key="1">
    <source>
        <dbReference type="ARBA" id="ARBA00004275"/>
    </source>
</evidence>
<accession>A0A2R5GC04</accession>
<evidence type="ECO:0000256" key="8">
    <source>
        <dbReference type="ARBA" id="ARBA00023098"/>
    </source>
</evidence>
<evidence type="ECO:0000313" key="22">
    <source>
        <dbReference type="Proteomes" id="UP000241890"/>
    </source>
</evidence>
<dbReference type="InterPro" id="IPR036291">
    <property type="entry name" value="NAD(P)-bd_dom_sf"/>
</dbReference>
<evidence type="ECO:0000313" key="21">
    <source>
        <dbReference type="EMBL" id="GBG28085.1"/>
    </source>
</evidence>
<sequence length="318" mass="34043">MAQQAVEGAARAQWASVFREDLFEGQAGLVTGGGTGIGFAIAFELLTLGADVLITSRNEDRLAEAAATLRKAFPERKVEYFVCNIRDDKEVAAMITNVLERFGRLNFVVNCAGGQYPAPASAITNNGFRTVVDLNLNGTFAVCREAFDQYMFDHGGNIVNIIATYHNGFPMMAHTGAARAAVANLTETLALEWAAYGVRVNSVAPGNIYSESSKLHYRTKGNFLGDDPIAAAAPFIPCKRIGSTQEVSGLVCFLLSPAASYVTGVTARIDGGATLMSNASYVLCDVDNYPKYGELPPEEDTRAVFEAAAQAKLLESKL</sequence>